<protein>
    <submittedName>
        <fullName evidence="3">Uncharacterized protein</fullName>
    </submittedName>
</protein>
<feature type="compositionally biased region" description="Polar residues" evidence="2">
    <location>
        <begin position="584"/>
        <end position="595"/>
    </location>
</feature>
<dbReference type="GO" id="GO:0005737">
    <property type="term" value="C:cytoplasm"/>
    <property type="evidence" value="ECO:0007669"/>
    <property type="project" value="TreeGrafter"/>
</dbReference>
<dbReference type="PANTHER" id="PTHR45615">
    <property type="entry name" value="MYOSIN HEAVY CHAIN, NON-MUSCLE"/>
    <property type="match status" value="1"/>
</dbReference>
<feature type="compositionally biased region" description="Polar residues" evidence="2">
    <location>
        <begin position="927"/>
        <end position="937"/>
    </location>
</feature>
<feature type="region of interest" description="Disordered" evidence="2">
    <location>
        <begin position="635"/>
        <end position="661"/>
    </location>
</feature>
<feature type="compositionally biased region" description="Basic and acidic residues" evidence="2">
    <location>
        <begin position="834"/>
        <end position="844"/>
    </location>
</feature>
<organism evidence="3 4">
    <name type="scientific">Effrenium voratum</name>
    <dbReference type="NCBI Taxonomy" id="2562239"/>
    <lineage>
        <taxon>Eukaryota</taxon>
        <taxon>Sar</taxon>
        <taxon>Alveolata</taxon>
        <taxon>Dinophyceae</taxon>
        <taxon>Suessiales</taxon>
        <taxon>Symbiodiniaceae</taxon>
        <taxon>Effrenium</taxon>
    </lineage>
</organism>
<dbReference type="GO" id="GO:0016460">
    <property type="term" value="C:myosin II complex"/>
    <property type="evidence" value="ECO:0007669"/>
    <property type="project" value="TreeGrafter"/>
</dbReference>
<dbReference type="GO" id="GO:0000146">
    <property type="term" value="F:microfilament motor activity"/>
    <property type="evidence" value="ECO:0007669"/>
    <property type="project" value="TreeGrafter"/>
</dbReference>
<accession>A0AA36NHI8</accession>
<sequence>MPTGQDSKVAESRTEARPRLKPRGLKPRVLKLINVLRLLSLGRHRRRASSSSRQAARRIAEPLTDAEEAFLGKVLSFVPLMARTSKLLRPFLDGECVDDINLRKLAARTIHQAKVMTTRTVWKDLVEPLKEEINTSKHRHTNLQDQFNEARSEFLREIAALRDEARVRGDPAKMLEQSGQLKDVMFFFEPMKTLQPHELQYCLEVIKEKLKMIFEGNASVTQTVNFGQIERLKELLVSSEVAKQKDLLLKKAAEILELEKERRHLQRELAIASKMGREARFGAESACVASENVLATVSAESEQLRAEVEQLKETSSRKEAMMKKVSEQMRKLQHERDNALKGVQENQDYSKELQDKLNQVEAEKNTTSQVLLNTRRELQLLEGREMILNEQLERQRVYGETLIHENEALRKTLARWQERRRSQLENEIKPFWERDGALADPEVEATELGDPKPEPDIPLEANELIIQLRQSDEQLQAAMTTQTQMSTRMFDLELENRQLRQLLEQQAQQAVQHGAALEQQHAESLAGILQRLTGTRKKDLGKQKTQPWDVHSTPQEPLFQLSPKSRAAKLDEDSKRPVFALPSEDSSAQGANHAQASRHEDREKLGDRAASAVTTMQGRLQKLRTLTTALHLSLEGGAHPSESGGDGSYEGGFPSPSSSAAASAREAALAAQELHEELDGMCEVTTCVANALKSSVEEMAQTRAAVAMMSDQVQMAEAALKSSPALQSDEQLQRCLLKMEGLKSSTLVTEVTGVFGRLWADSIDRQARRFRRPQEHVASMAPPVYVLSADSAASDAPTKRHSMPNIAEASGPPGIPSMPSTALPSPGVPSSARSSRDLIVESRRPSKSPSPSPSLVATTMELPLDTRRPSKTPSQPDRNELLPPASRLNSKRRASAPEVSWSEARAASKPLPPGSAGSALIIRAVSPSPSVRSQNPEEASDVDVDDLAILPQAPSFPRKLPRSPRPSSAVRCKPSDRDDASDVEDMDDPLSQARARPRTVPPLTAAGPKGDPCGQRATSKTSSRDHRPGQAKLLVGCS</sequence>
<dbReference type="Proteomes" id="UP001178507">
    <property type="component" value="Unassembled WGS sequence"/>
</dbReference>
<dbReference type="PANTHER" id="PTHR45615:SF40">
    <property type="entry name" value="MYOSIN HEAVY CHAIN, NON-MUSCLE"/>
    <property type="match status" value="1"/>
</dbReference>
<evidence type="ECO:0000313" key="3">
    <source>
        <dbReference type="EMBL" id="CAJ1406954.1"/>
    </source>
</evidence>
<proteinExistence type="predicted"/>
<feature type="region of interest" description="Disordered" evidence="2">
    <location>
        <begin position="1"/>
        <end position="21"/>
    </location>
</feature>
<evidence type="ECO:0000256" key="2">
    <source>
        <dbReference type="SAM" id="MobiDB-lite"/>
    </source>
</evidence>
<evidence type="ECO:0000313" key="4">
    <source>
        <dbReference type="Proteomes" id="UP001178507"/>
    </source>
</evidence>
<keyword evidence="4" id="KW-1185">Reference proteome</keyword>
<evidence type="ECO:0000256" key="1">
    <source>
        <dbReference type="SAM" id="Coils"/>
    </source>
</evidence>
<keyword evidence="1" id="KW-0175">Coiled coil</keyword>
<name>A0AA36NHI8_9DINO</name>
<dbReference type="EMBL" id="CAUJNA010003652">
    <property type="protein sequence ID" value="CAJ1406954.1"/>
    <property type="molecule type" value="Genomic_DNA"/>
</dbReference>
<dbReference type="GO" id="GO:0051015">
    <property type="term" value="F:actin filament binding"/>
    <property type="evidence" value="ECO:0007669"/>
    <property type="project" value="TreeGrafter"/>
</dbReference>
<feature type="compositionally biased region" description="Basic and acidic residues" evidence="2">
    <location>
        <begin position="8"/>
        <end position="18"/>
    </location>
</feature>
<reference evidence="3" key="1">
    <citation type="submission" date="2023-08" db="EMBL/GenBank/DDBJ databases">
        <authorList>
            <person name="Chen Y."/>
            <person name="Shah S."/>
            <person name="Dougan E. K."/>
            <person name="Thang M."/>
            <person name="Chan C."/>
        </authorList>
    </citation>
    <scope>NUCLEOTIDE SEQUENCE</scope>
</reference>
<feature type="region of interest" description="Disordered" evidence="2">
    <location>
        <begin position="791"/>
        <end position="1038"/>
    </location>
</feature>
<dbReference type="AlphaFoldDB" id="A0AA36NHI8"/>
<comment type="caution">
    <text evidence="3">The sequence shown here is derived from an EMBL/GenBank/DDBJ whole genome shotgun (WGS) entry which is preliminary data.</text>
</comment>
<feature type="compositionally biased region" description="Basic and acidic residues" evidence="2">
    <location>
        <begin position="597"/>
        <end position="607"/>
    </location>
</feature>
<feature type="coiled-coil region" evidence="1">
    <location>
        <begin position="489"/>
        <end position="520"/>
    </location>
</feature>
<feature type="region of interest" description="Disordered" evidence="2">
    <location>
        <begin position="537"/>
        <end position="613"/>
    </location>
</feature>
<dbReference type="GO" id="GO:0032982">
    <property type="term" value="C:myosin filament"/>
    <property type="evidence" value="ECO:0007669"/>
    <property type="project" value="TreeGrafter"/>
</dbReference>
<feature type="coiled-coil region" evidence="1">
    <location>
        <begin position="241"/>
        <end position="370"/>
    </location>
</feature>
<gene>
    <name evidence="3" type="ORF">EVOR1521_LOCUS28774</name>
</gene>